<gene>
    <name evidence="3" type="ORF">C2857_006167</name>
</gene>
<evidence type="ECO:0000313" key="4">
    <source>
        <dbReference type="Proteomes" id="UP000594364"/>
    </source>
</evidence>
<accession>A0A7S9PUG5</accession>
<evidence type="ECO:0000256" key="1">
    <source>
        <dbReference type="SAM" id="MobiDB-lite"/>
    </source>
</evidence>
<reference evidence="3 4" key="1">
    <citation type="journal article" date="2018" name="PLoS Genet.">
        <title>Repeat elements organise 3D genome structure and mediate transcription in the filamentous fungus Epichloe festucae.</title>
        <authorList>
            <person name="Winter D.J."/>
            <person name="Ganley A.R.D."/>
            <person name="Young C.A."/>
            <person name="Liachko I."/>
            <person name="Schardl C.L."/>
            <person name="Dupont P.Y."/>
            <person name="Berry D."/>
            <person name="Ram A."/>
            <person name="Scott B."/>
            <person name="Cox M.P."/>
        </authorList>
    </citation>
    <scope>NUCLEOTIDE SEQUENCE [LARGE SCALE GENOMIC DNA]</scope>
    <source>
        <strain evidence="3 4">Fl1</strain>
    </source>
</reference>
<feature type="transmembrane region" description="Helical" evidence="2">
    <location>
        <begin position="409"/>
        <end position="427"/>
    </location>
</feature>
<feature type="transmembrane region" description="Helical" evidence="2">
    <location>
        <begin position="125"/>
        <end position="148"/>
    </location>
</feature>
<dbReference type="EMBL" id="CP031386">
    <property type="protein sequence ID" value="QPG97340.1"/>
    <property type="molecule type" value="Genomic_DNA"/>
</dbReference>
<feature type="transmembrane region" description="Helical" evidence="2">
    <location>
        <begin position="380"/>
        <end position="397"/>
    </location>
</feature>
<evidence type="ECO:0000256" key="2">
    <source>
        <dbReference type="SAM" id="Phobius"/>
    </source>
</evidence>
<feature type="transmembrane region" description="Helical" evidence="2">
    <location>
        <begin position="340"/>
        <end position="360"/>
    </location>
</feature>
<name>A0A7S9PUG5_EPIFF</name>
<organism evidence="3 4">
    <name type="scientific">Epichloe festucae (strain Fl1)</name>
    <dbReference type="NCBI Taxonomy" id="877507"/>
    <lineage>
        <taxon>Eukaryota</taxon>
        <taxon>Fungi</taxon>
        <taxon>Dikarya</taxon>
        <taxon>Ascomycota</taxon>
        <taxon>Pezizomycotina</taxon>
        <taxon>Sordariomycetes</taxon>
        <taxon>Hypocreomycetidae</taxon>
        <taxon>Hypocreales</taxon>
        <taxon>Clavicipitaceae</taxon>
        <taxon>Epichloe</taxon>
    </lineage>
</organism>
<keyword evidence="2" id="KW-0812">Transmembrane</keyword>
<proteinExistence type="predicted"/>
<dbReference type="AlphaFoldDB" id="A0A7S9PUG5"/>
<sequence length="439" mass="49061">MVTPRPGNVRSTSFTTPRWEPSGPTLALRKDSVGGPIGFLNPTTAIYDIESNERPGGTRHDLADITDAEKQQRAKVRWNARDYRKGRHVLILPPAAPLASKLQYGSHRVLLGIGRMFTLYPYWDVSWLIGISFTVGCLIFVASGLFYWLPIAFPSTAFPNEAHVAGGVSAFVGATLFQVGAVLLFLESYNDRAETKFGGAIEDLFVNRLGIAHRVRNHRPKHFNAEAPLNQPHPVHDDGRPRSISPGIGSNLSPSATGEREELKQVTSRHDWNDDNIVFSERQWQWWPSWHDVTTHYIYEIGFLASLTMSVGATVFYICGILALPGIFSNLSKPALQGAYYFPYLLGGVLFAVASLLYILETQPNWYTPQPYKLGWHIGVWNLIGGVGWTLAASFGYCTPEWCEYQSQLTLIWASTAFSIGSAMQWYESLDKYVIIVEN</sequence>
<keyword evidence="2" id="KW-0472">Membrane</keyword>
<protein>
    <recommendedName>
        <fullName evidence="5">Integral membrane protein</fullName>
    </recommendedName>
</protein>
<keyword evidence="4" id="KW-1185">Reference proteome</keyword>
<evidence type="ECO:0000313" key="3">
    <source>
        <dbReference type="EMBL" id="QPG97340.1"/>
    </source>
</evidence>
<feature type="region of interest" description="Disordered" evidence="1">
    <location>
        <begin position="223"/>
        <end position="259"/>
    </location>
</feature>
<feature type="region of interest" description="Disordered" evidence="1">
    <location>
        <begin position="1"/>
        <end position="26"/>
    </location>
</feature>
<feature type="transmembrane region" description="Helical" evidence="2">
    <location>
        <begin position="168"/>
        <end position="186"/>
    </location>
</feature>
<dbReference type="Proteomes" id="UP000594364">
    <property type="component" value="Chromosome 2"/>
</dbReference>
<feature type="transmembrane region" description="Helical" evidence="2">
    <location>
        <begin position="301"/>
        <end position="328"/>
    </location>
</feature>
<keyword evidence="2" id="KW-1133">Transmembrane helix</keyword>
<dbReference type="OrthoDB" id="2603at2759"/>
<evidence type="ECO:0008006" key="5">
    <source>
        <dbReference type="Google" id="ProtNLM"/>
    </source>
</evidence>